<evidence type="ECO:0000256" key="2">
    <source>
        <dbReference type="ARBA" id="ARBA00008892"/>
    </source>
</evidence>
<keyword evidence="8 13" id="KW-1133">Transmembrane helix</keyword>
<evidence type="ECO:0000256" key="5">
    <source>
        <dbReference type="ARBA" id="ARBA00022547"/>
    </source>
</evidence>
<dbReference type="GO" id="GO:0015986">
    <property type="term" value="P:proton motive force-driven ATP synthesis"/>
    <property type="evidence" value="ECO:0007669"/>
    <property type="project" value="InterPro"/>
</dbReference>
<keyword evidence="5 12" id="KW-0138">CF(0)</keyword>
<dbReference type="GO" id="GO:0045259">
    <property type="term" value="C:proton-transporting ATP synthase complex"/>
    <property type="evidence" value="ECO:0007669"/>
    <property type="project" value="UniProtKB-KW"/>
</dbReference>
<evidence type="ECO:0000256" key="12">
    <source>
        <dbReference type="RuleBase" id="RU003661"/>
    </source>
</evidence>
<keyword evidence="10 12" id="KW-0496">Mitochondrion</keyword>
<evidence type="ECO:0000256" key="6">
    <source>
        <dbReference type="ARBA" id="ARBA00022692"/>
    </source>
</evidence>
<comment type="subunit">
    <text evidence="3">F-type ATPases have 2 components, CF(1) - the catalytic core - and CF(0) - the membrane proton channel.</text>
</comment>
<keyword evidence="7 12" id="KW-0375">Hydrogen ion transport</keyword>
<comment type="similarity">
    <text evidence="2 12">Belongs to the ATPase protein 8 family.</text>
</comment>
<name>A0A0S2MPS9_9COLE</name>
<dbReference type="InterPro" id="IPR001421">
    <property type="entry name" value="ATP8_metazoa"/>
</dbReference>
<evidence type="ECO:0000256" key="9">
    <source>
        <dbReference type="ARBA" id="ARBA00023065"/>
    </source>
</evidence>
<keyword evidence="6 12" id="KW-0812">Transmembrane</keyword>
<dbReference type="EMBL" id="JX412779">
    <property type="protein sequence ID" value="ALO76728.1"/>
    <property type="molecule type" value="Genomic_DNA"/>
</dbReference>
<dbReference type="Pfam" id="PF00895">
    <property type="entry name" value="ATP-synt_8"/>
    <property type="match status" value="1"/>
</dbReference>
<evidence type="ECO:0000256" key="7">
    <source>
        <dbReference type="ARBA" id="ARBA00022781"/>
    </source>
</evidence>
<proteinExistence type="inferred from homology"/>
<evidence type="ECO:0000256" key="13">
    <source>
        <dbReference type="SAM" id="Phobius"/>
    </source>
</evidence>
<gene>
    <name evidence="14" type="primary">atp8</name>
</gene>
<evidence type="ECO:0000256" key="3">
    <source>
        <dbReference type="ARBA" id="ARBA00011291"/>
    </source>
</evidence>
<keyword evidence="4 12" id="KW-0813">Transport</keyword>
<feature type="transmembrane region" description="Helical" evidence="13">
    <location>
        <begin position="6"/>
        <end position="26"/>
    </location>
</feature>
<geneLocation type="mitochondrion" evidence="14"/>
<evidence type="ECO:0000256" key="8">
    <source>
        <dbReference type="ARBA" id="ARBA00022989"/>
    </source>
</evidence>
<dbReference type="AlphaFoldDB" id="A0A0S2MPS9"/>
<sequence>MPQMAPMNWLMLFIMFTFIFLIFNSMNYFSFNYKIKTLISTKSSMKPTFWKW</sequence>
<reference evidence="14" key="1">
    <citation type="submission" date="2012-06" db="EMBL/GenBank/DDBJ databases">
        <title>Mitogenomics of the Coleoptera under dense taxon sampling.</title>
        <authorList>
            <person name="Timmermans M.J.T.N."/>
            <person name="Lim J."/>
            <person name="Dodsworth S."/>
            <person name="Haran J."/>
            <person name="Ahrens D."/>
            <person name="Bocak L."/>
            <person name="London A."/>
            <person name="Culverwell L."/>
            <person name="Vogler A.P."/>
        </authorList>
    </citation>
    <scope>NUCLEOTIDE SEQUENCE</scope>
</reference>
<keyword evidence="11 13" id="KW-0472">Membrane</keyword>
<organism evidence="14">
    <name type="scientific">Agyrtodes labralis</name>
    <dbReference type="NCBI Taxonomy" id="701472"/>
    <lineage>
        <taxon>Eukaryota</taxon>
        <taxon>Metazoa</taxon>
        <taxon>Ecdysozoa</taxon>
        <taxon>Arthropoda</taxon>
        <taxon>Hexapoda</taxon>
        <taxon>Insecta</taxon>
        <taxon>Pterygota</taxon>
        <taxon>Neoptera</taxon>
        <taxon>Endopterygota</taxon>
        <taxon>Coleoptera</taxon>
        <taxon>Polyphaga</taxon>
        <taxon>Staphyliniformia</taxon>
        <taxon>Leiodidae</taxon>
        <taxon>Camiarinae</taxon>
        <taxon>Agyrtodes</taxon>
    </lineage>
</organism>
<comment type="subcellular location">
    <subcellularLocation>
        <location evidence="1 12">Mitochondrion membrane</location>
        <topology evidence="1 12">Single-pass membrane protein</topology>
    </subcellularLocation>
</comment>
<dbReference type="GO" id="GO:0015078">
    <property type="term" value="F:proton transmembrane transporter activity"/>
    <property type="evidence" value="ECO:0007669"/>
    <property type="project" value="InterPro"/>
</dbReference>
<evidence type="ECO:0000256" key="1">
    <source>
        <dbReference type="ARBA" id="ARBA00004304"/>
    </source>
</evidence>
<evidence type="ECO:0000313" key="14">
    <source>
        <dbReference type="EMBL" id="ALO76728.1"/>
    </source>
</evidence>
<evidence type="ECO:0000256" key="4">
    <source>
        <dbReference type="ARBA" id="ARBA00022448"/>
    </source>
</evidence>
<dbReference type="GO" id="GO:0031966">
    <property type="term" value="C:mitochondrial membrane"/>
    <property type="evidence" value="ECO:0007669"/>
    <property type="project" value="UniProtKB-SubCell"/>
</dbReference>
<protein>
    <recommendedName>
        <fullName evidence="12">ATP synthase complex subunit 8</fullName>
    </recommendedName>
</protein>
<accession>A0A0S2MPS9</accession>
<keyword evidence="9 12" id="KW-0406">Ion transport</keyword>
<evidence type="ECO:0000256" key="11">
    <source>
        <dbReference type="ARBA" id="ARBA00023136"/>
    </source>
</evidence>
<evidence type="ECO:0000256" key="10">
    <source>
        <dbReference type="ARBA" id="ARBA00023128"/>
    </source>
</evidence>